<evidence type="ECO:0000256" key="7">
    <source>
        <dbReference type="ARBA" id="ARBA00022968"/>
    </source>
</evidence>
<keyword evidence="6" id="KW-0812">Transmembrane</keyword>
<protein>
    <recommendedName>
        <fullName evidence="14">Hexosyltransferase</fullName>
    </recommendedName>
</protein>
<feature type="region of interest" description="Disordered" evidence="11">
    <location>
        <begin position="44"/>
        <end position="79"/>
    </location>
</feature>
<evidence type="ECO:0000313" key="12">
    <source>
        <dbReference type="EMBL" id="KAK9826252.1"/>
    </source>
</evidence>
<evidence type="ECO:0000256" key="8">
    <source>
        <dbReference type="ARBA" id="ARBA00022989"/>
    </source>
</evidence>
<dbReference type="AlphaFoldDB" id="A0AAW1QXU5"/>
<keyword evidence="9" id="KW-0333">Golgi apparatus</keyword>
<evidence type="ECO:0000256" key="1">
    <source>
        <dbReference type="ARBA" id="ARBA00004323"/>
    </source>
</evidence>
<feature type="region of interest" description="Disordered" evidence="11">
    <location>
        <begin position="358"/>
        <end position="377"/>
    </location>
</feature>
<sequence>MNSLPPVGPGPLGHAIRRSASFSYSSTCRKPGLSPYSKIHAVDELEEGLEPDADQPPGSSQLDEIPGSSELDEKPSKVQQQWHGRLPDWARVFGCIMLALALMAVLTNQLVALHGHWLRAAPSSYAAAFWQFQQKGIDGSAQGAPMLTQRPGPVYVEFVTPGLYLPVSEALSFNLPIQPAEAYLLRAMPLPQSRRSISGAQPNLDGAGLTERSLPHPDDYDSSDNGEYYGSIKPYRRLQEQSAAEQAEVTMFVAVTSTCCNPKAQARRDAIRQSWMRRARSVRQHTVVKFFLAQPAQDASFKDAVKMLEHELLKHNDTVVLRGMEEYARWTHLVKTDDDCYVRVDYIEKALAWQRLADSPEQAPGDPEPSTSGFRSELLPTPRMQKVYLGCLENKGGFRPIRDPHSKWFISEGDMPDSQVPWGHRYLAGWGYVMSKDVVEHVVVQVAAFQNDPEVAPRWFHMLQWEDVLIGLLVSDYVEELQSHPGFKTSWRACTNETAIRHLDVDAPRLFKGLYEQELSGLWANKTVQCSSGAFDIGNYNGWRAWRNTLPDVAVI</sequence>
<comment type="pathway">
    <text evidence="2">Protein modification; protein glycosylation.</text>
</comment>
<name>A0AAW1QXU5_9CHLO</name>
<feature type="compositionally biased region" description="Acidic residues" evidence="11">
    <location>
        <begin position="44"/>
        <end position="53"/>
    </location>
</feature>
<evidence type="ECO:0000256" key="10">
    <source>
        <dbReference type="ARBA" id="ARBA00023136"/>
    </source>
</evidence>
<dbReference type="InterPro" id="IPR002659">
    <property type="entry name" value="Glyco_trans_31"/>
</dbReference>
<organism evidence="12 13">
    <name type="scientific">Apatococcus lobatus</name>
    <dbReference type="NCBI Taxonomy" id="904363"/>
    <lineage>
        <taxon>Eukaryota</taxon>
        <taxon>Viridiplantae</taxon>
        <taxon>Chlorophyta</taxon>
        <taxon>core chlorophytes</taxon>
        <taxon>Trebouxiophyceae</taxon>
        <taxon>Chlorellales</taxon>
        <taxon>Chlorellaceae</taxon>
        <taxon>Apatococcus</taxon>
    </lineage>
</organism>
<keyword evidence="13" id="KW-1185">Reference proteome</keyword>
<dbReference type="Gene3D" id="3.90.550.50">
    <property type="match status" value="1"/>
</dbReference>
<dbReference type="Proteomes" id="UP001438707">
    <property type="component" value="Unassembled WGS sequence"/>
</dbReference>
<feature type="region of interest" description="Disordered" evidence="11">
    <location>
        <begin position="195"/>
        <end position="226"/>
    </location>
</feature>
<keyword evidence="7" id="KW-0735">Signal-anchor</keyword>
<evidence type="ECO:0000256" key="6">
    <source>
        <dbReference type="ARBA" id="ARBA00022692"/>
    </source>
</evidence>
<evidence type="ECO:0000256" key="3">
    <source>
        <dbReference type="ARBA" id="ARBA00008661"/>
    </source>
</evidence>
<dbReference type="GO" id="GO:0000139">
    <property type="term" value="C:Golgi membrane"/>
    <property type="evidence" value="ECO:0007669"/>
    <property type="project" value="UniProtKB-SubCell"/>
</dbReference>
<evidence type="ECO:0000256" key="11">
    <source>
        <dbReference type="SAM" id="MobiDB-lite"/>
    </source>
</evidence>
<evidence type="ECO:0000256" key="9">
    <source>
        <dbReference type="ARBA" id="ARBA00023034"/>
    </source>
</evidence>
<evidence type="ECO:0008006" key="14">
    <source>
        <dbReference type="Google" id="ProtNLM"/>
    </source>
</evidence>
<evidence type="ECO:0000313" key="13">
    <source>
        <dbReference type="Proteomes" id="UP001438707"/>
    </source>
</evidence>
<accession>A0AAW1QXU5</accession>
<keyword evidence="10" id="KW-0472">Membrane</keyword>
<dbReference type="PANTHER" id="PTHR11214:SF3">
    <property type="entry name" value="BETA-1,3-GALACTOSYLTRANSFERASE 6"/>
    <property type="match status" value="1"/>
</dbReference>
<reference evidence="12 13" key="1">
    <citation type="journal article" date="2024" name="Nat. Commun.">
        <title>Phylogenomics reveals the evolutionary origins of lichenization in chlorophyte algae.</title>
        <authorList>
            <person name="Puginier C."/>
            <person name="Libourel C."/>
            <person name="Otte J."/>
            <person name="Skaloud P."/>
            <person name="Haon M."/>
            <person name="Grisel S."/>
            <person name="Petersen M."/>
            <person name="Berrin J.G."/>
            <person name="Delaux P.M."/>
            <person name="Dal Grande F."/>
            <person name="Keller J."/>
        </authorList>
    </citation>
    <scope>NUCLEOTIDE SEQUENCE [LARGE SCALE GENOMIC DNA]</scope>
    <source>
        <strain evidence="12 13">SAG 2145</strain>
    </source>
</reference>
<keyword evidence="8" id="KW-1133">Transmembrane helix</keyword>
<evidence type="ECO:0000256" key="2">
    <source>
        <dbReference type="ARBA" id="ARBA00004922"/>
    </source>
</evidence>
<keyword evidence="5" id="KW-0808">Transferase</keyword>
<evidence type="ECO:0000256" key="4">
    <source>
        <dbReference type="ARBA" id="ARBA00022676"/>
    </source>
</evidence>
<comment type="caution">
    <text evidence="12">The sequence shown here is derived from an EMBL/GenBank/DDBJ whole genome shotgun (WGS) entry which is preliminary data.</text>
</comment>
<dbReference type="PANTHER" id="PTHR11214">
    <property type="entry name" value="BETA-1,3-N-ACETYLGLUCOSAMINYLTRANSFERASE"/>
    <property type="match status" value="1"/>
</dbReference>
<comment type="subcellular location">
    <subcellularLocation>
        <location evidence="1">Golgi apparatus membrane</location>
        <topology evidence="1">Single-pass type II membrane protein</topology>
    </subcellularLocation>
</comment>
<gene>
    <name evidence="12" type="ORF">WJX74_002829</name>
</gene>
<evidence type="ECO:0000256" key="5">
    <source>
        <dbReference type="ARBA" id="ARBA00022679"/>
    </source>
</evidence>
<dbReference type="GO" id="GO:0008378">
    <property type="term" value="F:galactosyltransferase activity"/>
    <property type="evidence" value="ECO:0007669"/>
    <property type="project" value="TreeGrafter"/>
</dbReference>
<dbReference type="EMBL" id="JALJOS010000021">
    <property type="protein sequence ID" value="KAK9826252.1"/>
    <property type="molecule type" value="Genomic_DNA"/>
</dbReference>
<proteinExistence type="inferred from homology"/>
<keyword evidence="4" id="KW-0328">Glycosyltransferase</keyword>
<comment type="similarity">
    <text evidence="3">Belongs to the glycosyltransferase 31 family.</text>
</comment>